<dbReference type="Pfam" id="PF25872">
    <property type="entry name" value="HTH_77"/>
    <property type="match status" value="1"/>
</dbReference>
<dbReference type="InterPro" id="IPR005158">
    <property type="entry name" value="BTAD"/>
</dbReference>
<dbReference type="GO" id="GO:0000160">
    <property type="term" value="P:phosphorelay signal transduction system"/>
    <property type="evidence" value="ECO:0007669"/>
    <property type="project" value="UniProtKB-KW"/>
</dbReference>
<keyword evidence="6" id="KW-1185">Reference proteome</keyword>
<dbReference type="InterPro" id="IPR058852">
    <property type="entry name" value="HTH_77"/>
</dbReference>
<name>A0A7W7WLQ3_9ACTN</name>
<dbReference type="GO" id="GO:0006355">
    <property type="term" value="P:regulation of DNA-templated transcription"/>
    <property type="evidence" value="ECO:0007669"/>
    <property type="project" value="TreeGrafter"/>
</dbReference>
<protein>
    <submittedName>
        <fullName evidence="5">DNA-binding SARP family transcriptional activator</fullName>
    </submittedName>
</protein>
<evidence type="ECO:0000256" key="3">
    <source>
        <dbReference type="ARBA" id="ARBA00023163"/>
    </source>
</evidence>
<dbReference type="InterPro" id="IPR036388">
    <property type="entry name" value="WH-like_DNA-bd_sf"/>
</dbReference>
<evidence type="ECO:0000259" key="4">
    <source>
        <dbReference type="SMART" id="SM01043"/>
    </source>
</evidence>
<keyword evidence="5" id="KW-0238">DNA-binding</keyword>
<dbReference type="CDD" id="cd15831">
    <property type="entry name" value="BTAD"/>
    <property type="match status" value="1"/>
</dbReference>
<dbReference type="SUPFAM" id="SSF48452">
    <property type="entry name" value="TPR-like"/>
    <property type="match status" value="2"/>
</dbReference>
<dbReference type="PRINTS" id="PR00364">
    <property type="entry name" value="DISEASERSIST"/>
</dbReference>
<dbReference type="Gene3D" id="1.25.40.10">
    <property type="entry name" value="Tetratricopeptide repeat domain"/>
    <property type="match status" value="3"/>
</dbReference>
<dbReference type="SMART" id="SM01043">
    <property type="entry name" value="BTAD"/>
    <property type="match status" value="1"/>
</dbReference>
<evidence type="ECO:0000313" key="5">
    <source>
        <dbReference type="EMBL" id="MBB4951493.1"/>
    </source>
</evidence>
<dbReference type="AlphaFoldDB" id="A0A7W7WLQ3"/>
<dbReference type="SUPFAM" id="SSF52540">
    <property type="entry name" value="P-loop containing nucleoside triphosphate hydrolases"/>
    <property type="match status" value="1"/>
</dbReference>
<dbReference type="PANTHER" id="PTHR35807:SF1">
    <property type="entry name" value="TRANSCRIPTIONAL REGULATOR REDD"/>
    <property type="match status" value="1"/>
</dbReference>
<dbReference type="Pfam" id="PF03704">
    <property type="entry name" value="BTAD"/>
    <property type="match status" value="1"/>
</dbReference>
<dbReference type="RefSeq" id="WP_184923481.1">
    <property type="nucleotide sequence ID" value="NZ_JACHJR010000001.1"/>
</dbReference>
<dbReference type="Gene3D" id="1.10.10.10">
    <property type="entry name" value="Winged helix-like DNA-binding domain superfamily/Winged helix DNA-binding domain"/>
    <property type="match status" value="1"/>
</dbReference>
<keyword evidence="2" id="KW-0805">Transcription regulation</keyword>
<reference evidence="5 6" key="1">
    <citation type="submission" date="2020-08" db="EMBL/GenBank/DDBJ databases">
        <title>Sequencing the genomes of 1000 actinobacteria strains.</title>
        <authorList>
            <person name="Klenk H.-P."/>
        </authorList>
    </citation>
    <scope>NUCLEOTIDE SEQUENCE [LARGE SCALE GENOMIC DNA]</scope>
    <source>
        <strain evidence="5 6">DSM 44786</strain>
    </source>
</reference>
<comment type="caution">
    <text evidence="5">The sequence shown here is derived from an EMBL/GenBank/DDBJ whole genome shotgun (WGS) entry which is preliminary data.</text>
</comment>
<dbReference type="GO" id="GO:0003677">
    <property type="term" value="F:DNA binding"/>
    <property type="evidence" value="ECO:0007669"/>
    <property type="project" value="UniProtKB-KW"/>
</dbReference>
<sequence>MEFGILGPLLVRDALGAPVPVGGPRDRRVLMALLLAEGRTVGLARLAAAVWADPPATAREQLLNVAAGLRRTFAVDGSVLMVRQDSGLQLSVGPGRLDRARFTALQAKAGQESAARRHRAAADHLREALALWRGPALGGLDGPVFRPEAAALEEQRLDCLEQLAEAESALGLHDALGGELARLAVEHPLRERFAELHLLALYRAGRRPEALAVFTRARQALAEQAGLDPGPGLVRLHRAVLADDPALLPGTVVALPRQPPSVDPPVPSQLPPASAVFVDRSAELAELVRALGSPSATVPSALVTGQAGVGKTALALHAAHRLTARFPDGRLFADLRGAGSRPARPGEVLGGFLRALGVDGRSLPSGTAERAAAYRTLLAGRRVLVVLDNAADEAQLAPLLPGTPGCAVLVTSRRRLTGHDHRLVLPLAVLDEPAALDLLARVAGSPRVTGAPQDARRLAGLCGHLPLALRVTAAKLAAHPDRSLADLVARLTDERDRLEELSHGGVGVRAGLSLSYRALPAPARALLRGLALLDAPVSAAWTAAAVLGLPGGATDRLLDLLVADHLLEPAGRDLAGQARYRLHDLVRAFARERAAVEDPPEMRAAVLGRVLRSWVTLARTGRRAHQGVDYPGLPHRTPDWLPDDALAGPVRRDPVGWLRSEQEALVATVRQAARPGPERPAGAAAACWELAATGEYVFDLRSDLDGWRAVQELALATARAHGDRTGEAVLLVGLGRQLATHEQWQRARDSLDLAERIFDELGDPHGAAYASWVLSYLDRMQGRPAEALRRCRRDAAAFRTAGDAYGEAQSLRGIGQLLLAEGRTEQALAVLREALAVAGRTGAQWPRICLVRWIAEAHHSLGRPAEAEAGFAEVLAHTAATDDLAGQSGARIGLGRIALARGDRTVALDHLRAAADLGRRSRHTVVSVLAALPLAEALAASGDRTAAASLLDEAADACRRMGTRPLLTRIEALRHALDRPP</sequence>
<dbReference type="EMBL" id="JACHJR010000001">
    <property type="protein sequence ID" value="MBB4951493.1"/>
    <property type="molecule type" value="Genomic_DNA"/>
</dbReference>
<dbReference type="InterPro" id="IPR027417">
    <property type="entry name" value="P-loop_NTPase"/>
</dbReference>
<evidence type="ECO:0000256" key="1">
    <source>
        <dbReference type="ARBA" id="ARBA00023012"/>
    </source>
</evidence>
<dbReference type="PANTHER" id="PTHR35807">
    <property type="entry name" value="TRANSCRIPTIONAL REGULATOR REDD-RELATED"/>
    <property type="match status" value="1"/>
</dbReference>
<keyword evidence="3" id="KW-0804">Transcription</keyword>
<dbReference type="InterPro" id="IPR051677">
    <property type="entry name" value="AfsR-DnrI-RedD_regulator"/>
</dbReference>
<proteinExistence type="predicted"/>
<dbReference type="Proteomes" id="UP000573327">
    <property type="component" value="Unassembled WGS sequence"/>
</dbReference>
<keyword evidence="1" id="KW-0902">Two-component regulatory system</keyword>
<evidence type="ECO:0000256" key="2">
    <source>
        <dbReference type="ARBA" id="ARBA00023015"/>
    </source>
</evidence>
<feature type="domain" description="Bacterial transcriptional activator" evidence="4">
    <location>
        <begin position="97"/>
        <end position="241"/>
    </location>
</feature>
<dbReference type="InterPro" id="IPR011990">
    <property type="entry name" value="TPR-like_helical_dom_sf"/>
</dbReference>
<organism evidence="5 6">
    <name type="scientific">Kitasatospora gansuensis</name>
    <dbReference type="NCBI Taxonomy" id="258050"/>
    <lineage>
        <taxon>Bacteria</taxon>
        <taxon>Bacillati</taxon>
        <taxon>Actinomycetota</taxon>
        <taxon>Actinomycetes</taxon>
        <taxon>Kitasatosporales</taxon>
        <taxon>Streptomycetaceae</taxon>
        <taxon>Kitasatospora</taxon>
    </lineage>
</organism>
<evidence type="ECO:0000313" key="6">
    <source>
        <dbReference type="Proteomes" id="UP000573327"/>
    </source>
</evidence>
<gene>
    <name evidence="5" type="ORF">F4556_007028</name>
</gene>
<dbReference type="GO" id="GO:0043531">
    <property type="term" value="F:ADP binding"/>
    <property type="evidence" value="ECO:0007669"/>
    <property type="project" value="InterPro"/>
</dbReference>
<dbReference type="Gene3D" id="3.40.50.300">
    <property type="entry name" value="P-loop containing nucleotide triphosphate hydrolases"/>
    <property type="match status" value="1"/>
</dbReference>
<accession>A0A7W7WLQ3</accession>